<dbReference type="GO" id="GO:0015667">
    <property type="term" value="F:site-specific DNA-methyltransferase (cytosine-N4-specific) activity"/>
    <property type="evidence" value="ECO:0007669"/>
    <property type="project" value="UniProtKB-EC"/>
</dbReference>
<comment type="caution">
    <text evidence="10">The sequence shown here is derived from an EMBL/GenBank/DDBJ whole genome shotgun (WGS) entry which is preliminary data.</text>
</comment>
<dbReference type="EMBL" id="PETL01000323">
    <property type="protein sequence ID" value="PIV63581.1"/>
    <property type="molecule type" value="Genomic_DNA"/>
</dbReference>
<keyword evidence="6" id="KW-0238">DNA-binding</keyword>
<evidence type="ECO:0000256" key="6">
    <source>
        <dbReference type="ARBA" id="ARBA00023125"/>
    </source>
</evidence>
<keyword evidence="3" id="KW-0808">Transferase</keyword>
<proteinExistence type="inferred from homology"/>
<gene>
    <name evidence="10" type="ORF">COS11_06720</name>
</gene>
<dbReference type="EC" id="2.1.1.-" evidence="8"/>
<dbReference type="PANTHER" id="PTHR13370">
    <property type="entry name" value="RNA METHYLASE-RELATED"/>
    <property type="match status" value="1"/>
</dbReference>
<reference evidence="11" key="1">
    <citation type="submission" date="2017-09" db="EMBL/GenBank/DDBJ databases">
        <title>Depth-based differentiation of microbial function through sediment-hosted aquifers and enrichment of novel symbionts in the deep terrestrial subsurface.</title>
        <authorList>
            <person name="Probst A.J."/>
            <person name="Ladd B."/>
            <person name="Jarett J.K."/>
            <person name="Geller-Mcgrath D.E."/>
            <person name="Sieber C.M.K."/>
            <person name="Emerson J.B."/>
            <person name="Anantharaman K."/>
            <person name="Thomas B.C."/>
            <person name="Malmstrom R."/>
            <person name="Stieglmeier M."/>
            <person name="Klingl A."/>
            <person name="Woyke T."/>
            <person name="Ryan C.M."/>
            <person name="Banfield J.F."/>
        </authorList>
    </citation>
    <scope>NUCLEOTIDE SEQUENCE [LARGE SCALE GENOMIC DNA]</scope>
</reference>
<dbReference type="AlphaFoldDB" id="A0A2M7E7B7"/>
<name>A0A2M7E7B7_9BACT</name>
<dbReference type="PANTHER" id="PTHR13370:SF3">
    <property type="entry name" value="TRNA (GUANINE(10)-N2)-METHYLTRANSFERASE HOMOLOG"/>
    <property type="match status" value="1"/>
</dbReference>
<dbReference type="PROSITE" id="PS00093">
    <property type="entry name" value="N4_MTASE"/>
    <property type="match status" value="1"/>
</dbReference>
<protein>
    <recommendedName>
        <fullName evidence="8">Methyltransferase</fullName>
        <ecNumber evidence="8">2.1.1.-</ecNumber>
    </recommendedName>
</protein>
<evidence type="ECO:0000256" key="7">
    <source>
        <dbReference type="ARBA" id="ARBA00049120"/>
    </source>
</evidence>
<dbReference type="PRINTS" id="PR00508">
    <property type="entry name" value="S21N4MTFRASE"/>
</dbReference>
<dbReference type="InterPro" id="IPR001091">
    <property type="entry name" value="RM_Methyltransferase"/>
</dbReference>
<dbReference type="GO" id="GO:0003677">
    <property type="term" value="F:DNA binding"/>
    <property type="evidence" value="ECO:0007669"/>
    <property type="project" value="UniProtKB-KW"/>
</dbReference>
<dbReference type="GO" id="GO:0008170">
    <property type="term" value="F:N-methyltransferase activity"/>
    <property type="evidence" value="ECO:0007669"/>
    <property type="project" value="InterPro"/>
</dbReference>
<keyword evidence="2" id="KW-0489">Methyltransferase</keyword>
<evidence type="ECO:0000313" key="10">
    <source>
        <dbReference type="EMBL" id="PIV63581.1"/>
    </source>
</evidence>
<dbReference type="GO" id="GO:0005737">
    <property type="term" value="C:cytoplasm"/>
    <property type="evidence" value="ECO:0007669"/>
    <property type="project" value="TreeGrafter"/>
</dbReference>
<dbReference type="SUPFAM" id="SSF53335">
    <property type="entry name" value="S-adenosyl-L-methionine-dependent methyltransferases"/>
    <property type="match status" value="1"/>
</dbReference>
<evidence type="ECO:0000256" key="5">
    <source>
        <dbReference type="ARBA" id="ARBA00022747"/>
    </source>
</evidence>
<comment type="catalytic activity">
    <reaction evidence="7">
        <text>a 2'-deoxycytidine in DNA + S-adenosyl-L-methionine = an N(4)-methyl-2'-deoxycytidine in DNA + S-adenosyl-L-homocysteine + H(+)</text>
        <dbReference type="Rhea" id="RHEA:16857"/>
        <dbReference type="Rhea" id="RHEA-COMP:11369"/>
        <dbReference type="Rhea" id="RHEA-COMP:13674"/>
        <dbReference type="ChEBI" id="CHEBI:15378"/>
        <dbReference type="ChEBI" id="CHEBI:57856"/>
        <dbReference type="ChEBI" id="CHEBI:59789"/>
        <dbReference type="ChEBI" id="CHEBI:85452"/>
        <dbReference type="ChEBI" id="CHEBI:137933"/>
        <dbReference type="EC" id="2.1.1.113"/>
    </reaction>
</comment>
<evidence type="ECO:0000256" key="4">
    <source>
        <dbReference type="ARBA" id="ARBA00022691"/>
    </source>
</evidence>
<feature type="domain" description="DNA methylase N-4/N-6" evidence="9">
    <location>
        <begin position="133"/>
        <end position="352"/>
    </location>
</feature>
<dbReference type="CDD" id="cd02440">
    <property type="entry name" value="AdoMet_MTases"/>
    <property type="match status" value="1"/>
</dbReference>
<evidence type="ECO:0000256" key="3">
    <source>
        <dbReference type="ARBA" id="ARBA00022679"/>
    </source>
</evidence>
<accession>A0A2M7E7B7</accession>
<keyword evidence="4" id="KW-0949">S-adenosyl-L-methionine</keyword>
<evidence type="ECO:0000256" key="1">
    <source>
        <dbReference type="ARBA" id="ARBA00010203"/>
    </source>
</evidence>
<evidence type="ECO:0000256" key="2">
    <source>
        <dbReference type="ARBA" id="ARBA00022603"/>
    </source>
</evidence>
<evidence type="ECO:0000259" key="9">
    <source>
        <dbReference type="Pfam" id="PF01555"/>
    </source>
</evidence>
<dbReference type="Gene3D" id="3.40.50.150">
    <property type="entry name" value="Vaccinia Virus protein VP39"/>
    <property type="match status" value="1"/>
</dbReference>
<organism evidence="10 11">
    <name type="scientific">bacterium (Candidatus Ratteibacteria) CG01_land_8_20_14_3_00_40_19</name>
    <dbReference type="NCBI Taxonomy" id="2014290"/>
    <lineage>
        <taxon>Bacteria</taxon>
        <taxon>Candidatus Ratteibacteria</taxon>
    </lineage>
</organism>
<dbReference type="InterPro" id="IPR002941">
    <property type="entry name" value="DNA_methylase_N4/N6"/>
</dbReference>
<evidence type="ECO:0000256" key="8">
    <source>
        <dbReference type="RuleBase" id="RU362026"/>
    </source>
</evidence>
<sequence>MEMNVITLLDGNRDINRPLHKSEYFKPLRDERLNYAIEQFRKAMLINQNVKKRIIGEPLIEYKKGLMTYPDSKILKRERKVIDRVQKEKIRKGTKDLTVIKSKVNEIDVSDIVDKIICGNSEDILRKFPDNFVDIIVTSPPYNFGLEYENDKNKDAIYWQDYFDKLNRIWKECYRVLKPAGRICVNVQPLFSDYMPTHHVISRQLLELGLLWKGEILWEKHNYNCKYTAWGSWQSPSMPYLKYTWEFVEVFCKESHKKVGDSSKIDITGDEFKKWVYAKWDIAPEGNMRKYNHPAMFPEELVVRLLKLFSYQDDIVLDPFSGVGTTTLVAYKSKRRYIGIDISKEYCKTAEERLKEEQKQMRLF</sequence>
<comment type="similarity">
    <text evidence="1">Belongs to the N(4)/N(6)-methyltransferase family. N(4) subfamily.</text>
</comment>
<dbReference type="GO" id="GO:0009307">
    <property type="term" value="P:DNA restriction-modification system"/>
    <property type="evidence" value="ECO:0007669"/>
    <property type="project" value="UniProtKB-KW"/>
</dbReference>
<dbReference type="GO" id="GO:0032259">
    <property type="term" value="P:methylation"/>
    <property type="evidence" value="ECO:0007669"/>
    <property type="project" value="UniProtKB-KW"/>
</dbReference>
<dbReference type="Pfam" id="PF01555">
    <property type="entry name" value="N6_N4_Mtase"/>
    <property type="match status" value="1"/>
</dbReference>
<dbReference type="InterPro" id="IPR017985">
    <property type="entry name" value="MeTrfase_CN4_CS"/>
</dbReference>
<dbReference type="Proteomes" id="UP000228886">
    <property type="component" value="Unassembled WGS sequence"/>
</dbReference>
<evidence type="ECO:0000313" key="11">
    <source>
        <dbReference type="Proteomes" id="UP000228886"/>
    </source>
</evidence>
<keyword evidence="5" id="KW-0680">Restriction system</keyword>
<dbReference type="InterPro" id="IPR029063">
    <property type="entry name" value="SAM-dependent_MTases_sf"/>
</dbReference>